<evidence type="ECO:0000259" key="1">
    <source>
        <dbReference type="PROSITE" id="PS51729"/>
    </source>
</evidence>
<dbReference type="InterPro" id="IPR031165">
    <property type="entry name" value="GNAT_YJDJ"/>
</dbReference>
<gene>
    <name evidence="2" type="ORF">J421_0253</name>
</gene>
<dbReference type="AlphaFoldDB" id="W0RBV0"/>
<keyword evidence="2" id="KW-0808">Transferase</keyword>
<dbReference type="PANTHER" id="PTHR31435:SF9">
    <property type="entry name" value="PROTEIN NATD1"/>
    <property type="match status" value="1"/>
</dbReference>
<dbReference type="Gene3D" id="3.40.630.30">
    <property type="match status" value="1"/>
</dbReference>
<dbReference type="GO" id="GO:0016740">
    <property type="term" value="F:transferase activity"/>
    <property type="evidence" value="ECO:0007669"/>
    <property type="project" value="UniProtKB-KW"/>
</dbReference>
<dbReference type="HOGENOM" id="CLU_132888_0_0_0"/>
<dbReference type="InParanoid" id="W0RBV0"/>
<reference evidence="2 3" key="1">
    <citation type="journal article" date="2014" name="Genome Announc.">
        <title>Genome Sequence and Methylome of Soil Bacterium Gemmatirosa kalamazoonensis KBS708T, a Member of the Rarely Cultivated Gemmatimonadetes Phylum.</title>
        <authorList>
            <person name="Debruyn J.M."/>
            <person name="Radosevich M."/>
            <person name="Wommack K.E."/>
            <person name="Polson S.W."/>
            <person name="Hauser L.J."/>
            <person name="Fawaz M.N."/>
            <person name="Korlach J."/>
            <person name="Tsai Y.C."/>
        </authorList>
    </citation>
    <scope>NUCLEOTIDE SEQUENCE [LARGE SCALE GENOMIC DNA]</scope>
    <source>
        <strain evidence="2 3">KBS708</strain>
    </source>
</reference>
<dbReference type="SUPFAM" id="SSF55729">
    <property type="entry name" value="Acyl-CoA N-acyltransferases (Nat)"/>
    <property type="match status" value="1"/>
</dbReference>
<dbReference type="Proteomes" id="UP000019151">
    <property type="component" value="Chromosome"/>
</dbReference>
<dbReference type="STRING" id="861299.J421_0253"/>
<dbReference type="PROSITE" id="PS51729">
    <property type="entry name" value="GNAT_YJDJ"/>
    <property type="match status" value="1"/>
</dbReference>
<evidence type="ECO:0000313" key="2">
    <source>
        <dbReference type="EMBL" id="AHG87790.1"/>
    </source>
</evidence>
<dbReference type="InterPro" id="IPR016181">
    <property type="entry name" value="Acyl_CoA_acyltransferase"/>
</dbReference>
<sequence>MNVTHHPDARRFVVDLPDGPAYLAYEPLGRDTLDLQHTIVPEAEQGQGVGTALVEAAFEHARANGLRVVPSCPFVEEWLGDHPEQLDVVASGE</sequence>
<dbReference type="eggNOG" id="COG2388">
    <property type="taxonomic scope" value="Bacteria"/>
</dbReference>
<evidence type="ECO:0000313" key="3">
    <source>
        <dbReference type="Proteomes" id="UP000019151"/>
    </source>
</evidence>
<dbReference type="RefSeq" id="WP_025409346.1">
    <property type="nucleotide sequence ID" value="NZ_CP007128.1"/>
</dbReference>
<dbReference type="PANTHER" id="PTHR31435">
    <property type="entry name" value="PROTEIN NATD1"/>
    <property type="match status" value="1"/>
</dbReference>
<accession>W0RBV0</accession>
<feature type="domain" description="N-acetyltransferase" evidence="1">
    <location>
        <begin position="4"/>
        <end position="90"/>
    </location>
</feature>
<organism evidence="2 3">
    <name type="scientific">Gemmatirosa kalamazoonensis</name>
    <dbReference type="NCBI Taxonomy" id="861299"/>
    <lineage>
        <taxon>Bacteria</taxon>
        <taxon>Pseudomonadati</taxon>
        <taxon>Gemmatimonadota</taxon>
        <taxon>Gemmatimonadia</taxon>
        <taxon>Gemmatimonadales</taxon>
        <taxon>Gemmatimonadaceae</taxon>
        <taxon>Gemmatirosa</taxon>
    </lineage>
</organism>
<name>W0RBV0_9BACT</name>
<keyword evidence="3" id="KW-1185">Reference proteome</keyword>
<dbReference type="CDD" id="cd04301">
    <property type="entry name" value="NAT_SF"/>
    <property type="match status" value="1"/>
</dbReference>
<protein>
    <submittedName>
        <fullName evidence="2">GCN5-related N-acetyltransferase</fullName>
    </submittedName>
</protein>
<proteinExistence type="predicted"/>
<dbReference type="EMBL" id="CP007128">
    <property type="protein sequence ID" value="AHG87790.1"/>
    <property type="molecule type" value="Genomic_DNA"/>
</dbReference>
<dbReference type="InterPro" id="IPR045057">
    <property type="entry name" value="Gcn5-rel_NAT"/>
</dbReference>
<dbReference type="OrthoDB" id="9813275at2"/>
<dbReference type="KEGG" id="gba:J421_0253"/>
<dbReference type="Pfam" id="PF14542">
    <property type="entry name" value="Acetyltransf_CG"/>
    <property type="match status" value="1"/>
</dbReference>